<dbReference type="OrthoDB" id="5244388at2"/>
<protein>
    <submittedName>
        <fullName evidence="4">Uncharacterized protein DUF4190</fullName>
    </submittedName>
</protein>
<keyword evidence="5" id="KW-1185">Reference proteome</keyword>
<keyword evidence="2" id="KW-1133">Transmembrane helix</keyword>
<name>A0A4R1HZ14_PSEEN</name>
<dbReference type="AlphaFoldDB" id="A0A4R1HZ14"/>
<gene>
    <name evidence="4" type="ORF">EV378_6843</name>
</gene>
<evidence type="ECO:0000259" key="3">
    <source>
        <dbReference type="Pfam" id="PF14230"/>
    </source>
</evidence>
<dbReference type="EMBL" id="SMFZ01000002">
    <property type="protein sequence ID" value="TCK22832.1"/>
    <property type="molecule type" value="Genomic_DNA"/>
</dbReference>
<accession>A0A4R1HZ14</accession>
<keyword evidence="2" id="KW-0812">Transmembrane</keyword>
<feature type="domain" description="DUF4333" evidence="3">
    <location>
        <begin position="118"/>
        <end position="192"/>
    </location>
</feature>
<dbReference type="RefSeq" id="WP_132431960.1">
    <property type="nucleotide sequence ID" value="NZ_SMFZ01000002.1"/>
</dbReference>
<comment type="caution">
    <text evidence="4">The sequence shown here is derived from an EMBL/GenBank/DDBJ whole genome shotgun (WGS) entry which is preliminary data.</text>
</comment>
<feature type="compositionally biased region" description="Pro residues" evidence="1">
    <location>
        <begin position="1"/>
        <end position="20"/>
    </location>
</feature>
<feature type="region of interest" description="Disordered" evidence="1">
    <location>
        <begin position="1"/>
        <end position="57"/>
    </location>
</feature>
<sequence>MTQIQPPPAGSPYDGPPPGGSPYDQRPPAGLPYQGGPPPAGMIPEQQGMPPGYPYPPVPPPRRTNVLAIVSLVLAFLLAPIGLILGIVALVQIRKRGEGGTGLAVAGIVIGGLGTLIVAGIVAIALLATPTLNTDQIETRIASTTQTETGTATSAVTCPDSVDVQVGGTFTCTAVVEGQNLPFTVTQKDDQGNVDFQSNGWAATVKAEKALTDAATKNFPDTRWTATCADGKAVVVGGPGTTFQCTLAVVDSPAQNEQHTATITNAQGDVTFD</sequence>
<evidence type="ECO:0000256" key="2">
    <source>
        <dbReference type="SAM" id="Phobius"/>
    </source>
</evidence>
<dbReference type="Pfam" id="PF14230">
    <property type="entry name" value="DUF4333"/>
    <property type="match status" value="1"/>
</dbReference>
<evidence type="ECO:0000256" key="1">
    <source>
        <dbReference type="SAM" id="MobiDB-lite"/>
    </source>
</evidence>
<evidence type="ECO:0000313" key="4">
    <source>
        <dbReference type="EMBL" id="TCK22832.1"/>
    </source>
</evidence>
<keyword evidence="2" id="KW-0472">Membrane</keyword>
<feature type="transmembrane region" description="Helical" evidence="2">
    <location>
        <begin position="66"/>
        <end position="91"/>
    </location>
</feature>
<evidence type="ECO:0000313" key="5">
    <source>
        <dbReference type="Proteomes" id="UP000295560"/>
    </source>
</evidence>
<dbReference type="InterPro" id="IPR025637">
    <property type="entry name" value="DUF4333"/>
</dbReference>
<dbReference type="Proteomes" id="UP000295560">
    <property type="component" value="Unassembled WGS sequence"/>
</dbReference>
<proteinExistence type="predicted"/>
<organism evidence="4 5">
    <name type="scientific">Pseudonocardia endophytica</name>
    <dbReference type="NCBI Taxonomy" id="401976"/>
    <lineage>
        <taxon>Bacteria</taxon>
        <taxon>Bacillati</taxon>
        <taxon>Actinomycetota</taxon>
        <taxon>Actinomycetes</taxon>
        <taxon>Pseudonocardiales</taxon>
        <taxon>Pseudonocardiaceae</taxon>
        <taxon>Pseudonocardia</taxon>
    </lineage>
</organism>
<feature type="transmembrane region" description="Helical" evidence="2">
    <location>
        <begin position="103"/>
        <end position="128"/>
    </location>
</feature>
<reference evidence="4 5" key="1">
    <citation type="submission" date="2019-03" db="EMBL/GenBank/DDBJ databases">
        <title>Sequencing the genomes of 1000 actinobacteria strains.</title>
        <authorList>
            <person name="Klenk H.-P."/>
        </authorList>
    </citation>
    <scope>NUCLEOTIDE SEQUENCE [LARGE SCALE GENOMIC DNA]</scope>
    <source>
        <strain evidence="4 5">DSM 44969</strain>
    </source>
</reference>